<dbReference type="SUPFAM" id="SSF52540">
    <property type="entry name" value="P-loop containing nucleoside triphosphate hydrolases"/>
    <property type="match status" value="2"/>
</dbReference>
<evidence type="ECO:0000256" key="2">
    <source>
        <dbReference type="ARBA" id="ARBA00022840"/>
    </source>
</evidence>
<evidence type="ECO:0000259" key="5">
    <source>
        <dbReference type="PROSITE" id="PS50893"/>
    </source>
</evidence>
<dbReference type="Proteomes" id="UP001140076">
    <property type="component" value="Unassembled WGS sequence"/>
</dbReference>
<feature type="domain" description="ABC transporter" evidence="5">
    <location>
        <begin position="4"/>
        <end position="217"/>
    </location>
</feature>
<feature type="domain" description="ABC transporter" evidence="5">
    <location>
        <begin position="281"/>
        <end position="507"/>
    </location>
</feature>
<dbReference type="InterPro" id="IPR003439">
    <property type="entry name" value="ABC_transporter-like_ATP-bd"/>
</dbReference>
<dbReference type="GO" id="GO:0016887">
    <property type="term" value="F:ATP hydrolysis activity"/>
    <property type="evidence" value="ECO:0007669"/>
    <property type="project" value="InterPro"/>
</dbReference>
<dbReference type="CDD" id="cd03221">
    <property type="entry name" value="ABCF_EF-3"/>
    <property type="match status" value="2"/>
</dbReference>
<evidence type="ECO:0000313" key="7">
    <source>
        <dbReference type="Proteomes" id="UP001140076"/>
    </source>
</evidence>
<evidence type="ECO:0000256" key="1">
    <source>
        <dbReference type="ARBA" id="ARBA00022741"/>
    </source>
</evidence>
<accession>A0A9X3SMR1</accession>
<dbReference type="Gene3D" id="3.40.50.300">
    <property type="entry name" value="P-loop containing nucleotide triphosphate hydrolases"/>
    <property type="match status" value="2"/>
</dbReference>
<dbReference type="PROSITE" id="PS50893">
    <property type="entry name" value="ABC_TRANSPORTER_2"/>
    <property type="match status" value="2"/>
</dbReference>
<feature type="region of interest" description="Disordered" evidence="4">
    <location>
        <begin position="496"/>
        <end position="526"/>
    </location>
</feature>
<feature type="compositionally biased region" description="Low complexity" evidence="4">
    <location>
        <begin position="509"/>
        <end position="522"/>
    </location>
</feature>
<organism evidence="6 7">
    <name type="scientific">Streptomonospora mangrovi</name>
    <dbReference type="NCBI Taxonomy" id="2883123"/>
    <lineage>
        <taxon>Bacteria</taxon>
        <taxon>Bacillati</taxon>
        <taxon>Actinomycetota</taxon>
        <taxon>Actinomycetes</taxon>
        <taxon>Streptosporangiales</taxon>
        <taxon>Nocardiopsidaceae</taxon>
        <taxon>Streptomonospora</taxon>
    </lineage>
</organism>
<dbReference type="InterPro" id="IPR032781">
    <property type="entry name" value="ABC_tran_Xtn"/>
</dbReference>
<gene>
    <name evidence="6" type="ORF">LG943_08765</name>
</gene>
<dbReference type="PROSITE" id="PS00211">
    <property type="entry name" value="ABC_TRANSPORTER_1"/>
    <property type="match status" value="2"/>
</dbReference>
<dbReference type="InterPro" id="IPR051309">
    <property type="entry name" value="ABCF_ATPase"/>
</dbReference>
<dbReference type="Pfam" id="PF00005">
    <property type="entry name" value="ABC_tran"/>
    <property type="match status" value="2"/>
</dbReference>
<dbReference type="EMBL" id="JAJAQC010000010">
    <property type="protein sequence ID" value="MDA0564416.1"/>
    <property type="molecule type" value="Genomic_DNA"/>
</dbReference>
<keyword evidence="2 6" id="KW-0067">ATP-binding</keyword>
<dbReference type="SMART" id="SM00382">
    <property type="entry name" value="AAA"/>
    <property type="match status" value="2"/>
</dbReference>
<dbReference type="InterPro" id="IPR003593">
    <property type="entry name" value="AAA+_ATPase"/>
</dbReference>
<dbReference type="InterPro" id="IPR027417">
    <property type="entry name" value="P-loop_NTPase"/>
</dbReference>
<dbReference type="PANTHER" id="PTHR42855:SF1">
    <property type="entry name" value="ABC TRANSPORTER DOMAIN-CONTAINING PROTEIN"/>
    <property type="match status" value="1"/>
</dbReference>
<reference evidence="6" key="1">
    <citation type="submission" date="2021-10" db="EMBL/GenBank/DDBJ databases">
        <title>Streptomonospora sp. nov., isolated from mangrove soil.</title>
        <authorList>
            <person name="Chen X."/>
            <person name="Ge X."/>
            <person name="Liu W."/>
        </authorList>
    </citation>
    <scope>NUCLEOTIDE SEQUENCE</scope>
    <source>
        <strain evidence="6">S1-112</strain>
    </source>
</reference>
<dbReference type="RefSeq" id="WP_270071694.1">
    <property type="nucleotide sequence ID" value="NZ_JAJAQC010000010.1"/>
</dbReference>
<sequence length="596" mass="65870">MNLVNLQDVSLAYGPLVLLDSVSLGIDEGDRIGVVGRNGGGKSTLMAVLAGRTAPDSGRVVHNRGLRIGFLAQRDAFPDSSVAAFVLGERAEHEWAGDARVRDVLRGLLSGWDLDAPMSTLSGGERRRAALARLLIDGHDLIVLDEPTNHLDIEAIAWLAEHLRRRREALAVVTHDRWFLDAVTNRTWEVVDGRVERYEGGYAAYVLAKAERSRLAAAAEERRQNLMRKELAWLRRGPPARTSKPKFRIDAANSLIADVPPVRDTVELVRFASSRLGKTVIDTTDLTLEAGDTTLIDRLTWQLGPGDRIGLVGVNGSGKTTLLRALAGEREPDGGRVRHGKTVNLAHLSQNLAELAPDSRPLQAVEEVRRHVTIGDREFTASQMLERFGFRGERQWTPIGELSGGERRRLQLLRLLMNEPNVLLLDEPTNDLDIETLTELEDLLDGWPGSLVLVSHDRYFLERITDRVLALMGDGRLLFLPGGVDEYLSRRAEAEAGTAAVPSRRPDEPQAGPAAPAAAAPALSAGERRAVQKEVQRVERRLDRIAAREAELHEQMARAAEDYVRLAELDGELKTLEAEKAELEEIWLTEAEKLNE</sequence>
<keyword evidence="1" id="KW-0547">Nucleotide-binding</keyword>
<keyword evidence="7" id="KW-1185">Reference proteome</keyword>
<keyword evidence="3" id="KW-0175">Coiled coil</keyword>
<dbReference type="GO" id="GO:0005524">
    <property type="term" value="F:ATP binding"/>
    <property type="evidence" value="ECO:0007669"/>
    <property type="project" value="UniProtKB-KW"/>
</dbReference>
<dbReference type="PANTHER" id="PTHR42855">
    <property type="entry name" value="ABC TRANSPORTER ATP-BINDING SUBUNIT"/>
    <property type="match status" value="1"/>
</dbReference>
<evidence type="ECO:0000313" key="6">
    <source>
        <dbReference type="EMBL" id="MDA0564416.1"/>
    </source>
</evidence>
<comment type="caution">
    <text evidence="6">The sequence shown here is derived from an EMBL/GenBank/DDBJ whole genome shotgun (WGS) entry which is preliminary data.</text>
</comment>
<dbReference type="InterPro" id="IPR017871">
    <property type="entry name" value="ABC_transporter-like_CS"/>
</dbReference>
<feature type="coiled-coil region" evidence="3">
    <location>
        <begin position="528"/>
        <end position="586"/>
    </location>
</feature>
<name>A0A9X3SMR1_9ACTN</name>
<evidence type="ECO:0000256" key="3">
    <source>
        <dbReference type="SAM" id="Coils"/>
    </source>
</evidence>
<dbReference type="Pfam" id="PF12848">
    <property type="entry name" value="ABC_tran_Xtn"/>
    <property type="match status" value="1"/>
</dbReference>
<protein>
    <submittedName>
        <fullName evidence="6">ATP-binding cassette domain-containing protein</fullName>
    </submittedName>
</protein>
<dbReference type="AlphaFoldDB" id="A0A9X3SMR1"/>
<evidence type="ECO:0000256" key="4">
    <source>
        <dbReference type="SAM" id="MobiDB-lite"/>
    </source>
</evidence>
<proteinExistence type="predicted"/>